<feature type="compositionally biased region" description="Polar residues" evidence="9">
    <location>
        <begin position="295"/>
        <end position="313"/>
    </location>
</feature>
<feature type="compositionally biased region" description="Basic and acidic residues" evidence="9">
    <location>
        <begin position="965"/>
        <end position="978"/>
    </location>
</feature>
<dbReference type="PROSITE" id="PS50089">
    <property type="entry name" value="ZF_RING_2"/>
    <property type="match status" value="1"/>
</dbReference>
<dbReference type="PROSITE" id="PS50016">
    <property type="entry name" value="ZF_PHD_2"/>
    <property type="match status" value="1"/>
</dbReference>
<dbReference type="CDD" id="cd16574">
    <property type="entry name" value="RING-HC_Topors"/>
    <property type="match status" value="1"/>
</dbReference>
<keyword evidence="13" id="KW-0489">Methyltransferase</keyword>
<proteinExistence type="predicted"/>
<reference evidence="13 14" key="1">
    <citation type="submission" date="2019-04" db="EMBL/GenBank/DDBJ databases">
        <title>An improved genome assembly and genetic linkage map for asparagus bean, Vigna unguiculata ssp. sesquipedialis.</title>
        <authorList>
            <person name="Xia Q."/>
            <person name="Zhang R."/>
            <person name="Dong Y."/>
        </authorList>
    </citation>
    <scope>NUCLEOTIDE SEQUENCE [LARGE SCALE GENOMIC DNA]</scope>
    <source>
        <tissue evidence="13">Leaf</tissue>
    </source>
</reference>
<evidence type="ECO:0000313" key="13">
    <source>
        <dbReference type="EMBL" id="QCD80781.1"/>
    </source>
</evidence>
<keyword evidence="5" id="KW-0805">Transcription regulation</keyword>
<dbReference type="Pfam" id="PF00010">
    <property type="entry name" value="HLH"/>
    <property type="match status" value="1"/>
</dbReference>
<feature type="region of interest" description="Disordered" evidence="9">
    <location>
        <begin position="344"/>
        <end position="383"/>
    </location>
</feature>
<evidence type="ECO:0000259" key="12">
    <source>
        <dbReference type="PROSITE" id="PS50888"/>
    </source>
</evidence>
<evidence type="ECO:0000256" key="5">
    <source>
        <dbReference type="ARBA" id="ARBA00023015"/>
    </source>
</evidence>
<protein>
    <submittedName>
        <fullName evidence="13">Histone demethylase JARID1</fullName>
    </submittedName>
</protein>
<dbReference type="SMART" id="SM00249">
    <property type="entry name" value="PHD"/>
    <property type="match status" value="1"/>
</dbReference>
<feature type="region of interest" description="Disordered" evidence="9">
    <location>
        <begin position="207"/>
        <end position="242"/>
    </location>
</feature>
<evidence type="ECO:0000256" key="4">
    <source>
        <dbReference type="ARBA" id="ARBA00022833"/>
    </source>
</evidence>
<feature type="domain" description="PHD-type" evidence="10">
    <location>
        <begin position="118"/>
        <end position="167"/>
    </location>
</feature>
<feature type="region of interest" description="Disordered" evidence="9">
    <location>
        <begin position="269"/>
        <end position="313"/>
    </location>
</feature>
<keyword evidence="14" id="KW-1185">Reference proteome</keyword>
<keyword evidence="7" id="KW-0539">Nucleus</keyword>
<evidence type="ECO:0000256" key="9">
    <source>
        <dbReference type="SAM" id="MobiDB-lite"/>
    </source>
</evidence>
<dbReference type="GO" id="GO:0006351">
    <property type="term" value="P:DNA-templated transcription"/>
    <property type="evidence" value="ECO:0007669"/>
    <property type="project" value="InterPro"/>
</dbReference>
<dbReference type="PROSITE" id="PS00518">
    <property type="entry name" value="ZF_RING_1"/>
    <property type="match status" value="1"/>
</dbReference>
<dbReference type="SMART" id="SM00184">
    <property type="entry name" value="RING"/>
    <property type="match status" value="1"/>
</dbReference>
<evidence type="ECO:0000256" key="2">
    <source>
        <dbReference type="ARBA" id="ARBA00022723"/>
    </source>
</evidence>
<dbReference type="SUPFAM" id="SSF47459">
    <property type="entry name" value="HLH, helix-loop-helix DNA-binding domain"/>
    <property type="match status" value="1"/>
</dbReference>
<feature type="region of interest" description="Disordered" evidence="9">
    <location>
        <begin position="859"/>
        <end position="902"/>
    </location>
</feature>
<evidence type="ECO:0000259" key="10">
    <source>
        <dbReference type="PROSITE" id="PS50016"/>
    </source>
</evidence>
<evidence type="ECO:0000313" key="14">
    <source>
        <dbReference type="Proteomes" id="UP000501690"/>
    </source>
</evidence>
<feature type="compositionally biased region" description="Basic and acidic residues" evidence="9">
    <location>
        <begin position="372"/>
        <end position="383"/>
    </location>
</feature>
<dbReference type="InterPro" id="IPR019787">
    <property type="entry name" value="Znf_PHD-finger"/>
</dbReference>
<keyword evidence="13" id="KW-0808">Transferase</keyword>
<gene>
    <name evidence="13" type="ORF">DEO72_LG2g1104</name>
</gene>
<dbReference type="GO" id="GO:0005634">
    <property type="term" value="C:nucleus"/>
    <property type="evidence" value="ECO:0007669"/>
    <property type="project" value="UniProtKB-SubCell"/>
</dbReference>
<feature type="compositionally biased region" description="Basic and acidic residues" evidence="9">
    <location>
        <begin position="892"/>
        <end position="902"/>
    </location>
</feature>
<evidence type="ECO:0000256" key="7">
    <source>
        <dbReference type="ARBA" id="ARBA00023242"/>
    </source>
</evidence>
<dbReference type="Pfam" id="PF00628">
    <property type="entry name" value="PHD"/>
    <property type="match status" value="1"/>
</dbReference>
<dbReference type="InterPro" id="IPR036638">
    <property type="entry name" value="HLH_DNA-bd_sf"/>
</dbReference>
<accession>A0A4D6KZY4</accession>
<dbReference type="AlphaFoldDB" id="A0A4D6KZY4"/>
<dbReference type="PROSITE" id="PS50888">
    <property type="entry name" value="BHLH"/>
    <property type="match status" value="1"/>
</dbReference>
<feature type="compositionally biased region" description="Basic and acidic residues" evidence="9">
    <location>
        <begin position="280"/>
        <end position="292"/>
    </location>
</feature>
<dbReference type="GO" id="GO:0008168">
    <property type="term" value="F:methyltransferase activity"/>
    <property type="evidence" value="ECO:0007669"/>
    <property type="project" value="UniProtKB-KW"/>
</dbReference>
<feature type="domain" description="BHLH" evidence="12">
    <location>
        <begin position="888"/>
        <end position="938"/>
    </location>
</feature>
<feature type="region of interest" description="Disordered" evidence="9">
    <location>
        <begin position="965"/>
        <end position="986"/>
    </location>
</feature>
<evidence type="ECO:0000256" key="8">
    <source>
        <dbReference type="PROSITE-ProRule" id="PRU00175"/>
    </source>
</evidence>
<keyword evidence="3 8" id="KW-0863">Zinc-finger</keyword>
<dbReference type="Gene3D" id="3.30.40.10">
    <property type="entry name" value="Zinc/RING finger domain, C3HC4 (zinc finger)"/>
    <property type="match status" value="2"/>
</dbReference>
<feature type="region of interest" description="Disordered" evidence="9">
    <location>
        <begin position="768"/>
        <end position="834"/>
    </location>
</feature>
<dbReference type="Proteomes" id="UP000501690">
    <property type="component" value="Linkage Group LG2"/>
</dbReference>
<dbReference type="GO" id="GO:0046983">
    <property type="term" value="F:protein dimerization activity"/>
    <property type="evidence" value="ECO:0007669"/>
    <property type="project" value="InterPro"/>
</dbReference>
<dbReference type="GO" id="GO:0003700">
    <property type="term" value="F:DNA-binding transcription factor activity"/>
    <property type="evidence" value="ECO:0007669"/>
    <property type="project" value="InterPro"/>
</dbReference>
<dbReference type="PANTHER" id="PTHR46412:SF3">
    <property type="entry name" value="TRANSCRIPTION FACTOR BIM1"/>
    <property type="match status" value="1"/>
</dbReference>
<evidence type="ECO:0000256" key="1">
    <source>
        <dbReference type="ARBA" id="ARBA00004123"/>
    </source>
</evidence>
<dbReference type="InterPro" id="IPR011598">
    <property type="entry name" value="bHLH_dom"/>
</dbReference>
<dbReference type="EMBL" id="CP039346">
    <property type="protein sequence ID" value="QCD80781.1"/>
    <property type="molecule type" value="Genomic_DNA"/>
</dbReference>
<dbReference type="GO" id="GO:0008270">
    <property type="term" value="F:zinc ion binding"/>
    <property type="evidence" value="ECO:0007669"/>
    <property type="project" value="UniProtKB-KW"/>
</dbReference>
<feature type="compositionally biased region" description="Low complexity" evidence="9">
    <location>
        <begin position="1"/>
        <end position="10"/>
    </location>
</feature>
<comment type="subcellular location">
    <subcellularLocation>
        <location evidence="1">Nucleus</location>
    </subcellularLocation>
</comment>
<feature type="domain" description="RING-type" evidence="11">
    <location>
        <begin position="31"/>
        <end position="72"/>
    </location>
</feature>
<dbReference type="InterPro" id="IPR001841">
    <property type="entry name" value="Znf_RING"/>
</dbReference>
<dbReference type="SMART" id="SM00353">
    <property type="entry name" value="HLH"/>
    <property type="match status" value="1"/>
</dbReference>
<feature type="compositionally biased region" description="Basic and acidic residues" evidence="9">
    <location>
        <begin position="859"/>
        <end position="881"/>
    </location>
</feature>
<dbReference type="InterPro" id="IPR013083">
    <property type="entry name" value="Znf_RING/FYVE/PHD"/>
</dbReference>
<dbReference type="InterPro" id="IPR017907">
    <property type="entry name" value="Znf_RING_CS"/>
</dbReference>
<dbReference type="Pfam" id="PF13639">
    <property type="entry name" value="zf-RING_2"/>
    <property type="match status" value="1"/>
</dbReference>
<evidence type="ECO:0000259" key="11">
    <source>
        <dbReference type="PROSITE" id="PS50089"/>
    </source>
</evidence>
<name>A0A4D6KZY4_VIGUN</name>
<dbReference type="GO" id="GO:0032259">
    <property type="term" value="P:methylation"/>
    <property type="evidence" value="ECO:0007669"/>
    <property type="project" value="UniProtKB-KW"/>
</dbReference>
<keyword evidence="6" id="KW-0804">Transcription</keyword>
<dbReference type="SUPFAM" id="SSF57850">
    <property type="entry name" value="RING/U-box"/>
    <property type="match status" value="1"/>
</dbReference>
<keyword evidence="2" id="KW-0479">Metal-binding</keyword>
<dbReference type="CDD" id="cd11453">
    <property type="entry name" value="bHLH_AtBIM_like"/>
    <property type="match status" value="1"/>
</dbReference>
<feature type="region of interest" description="Disordered" evidence="9">
    <location>
        <begin position="1"/>
        <end position="21"/>
    </location>
</feature>
<dbReference type="InterPro" id="IPR001965">
    <property type="entry name" value="Znf_PHD"/>
</dbReference>
<dbReference type="InterPro" id="IPR011011">
    <property type="entry name" value="Znf_FYVE_PHD"/>
</dbReference>
<keyword evidence="4" id="KW-0862">Zinc</keyword>
<feature type="region of interest" description="Disordered" evidence="9">
    <location>
        <begin position="1155"/>
        <end position="1178"/>
    </location>
</feature>
<sequence>MGSSSASLSSPKKRAKSQVEEDEDDEEGVCCGICYAERGVSIAGEIDSCSHYFCFVCIMEWAKHESRCPICRQRFSNVRRLPMHGVFSSSRDVKVPHRDQAYHPHGNVSIGPADSYAETKCGVCRAGTDEHLLLLCDLCDTASHTYCVGLGYTVPEGDWFCHDCAISRETNANEDPDQQRVVPEAEPREVVDIFDIVRETGSRLVKRPRTSPLQQNLSSPSAIPLSDRLSRFKGKSPAKGVNSMQRNIQAFRENWNALRSGSLRFHCDADQPSSSVSQKQDSRSLSHGKLYDSHSGASTSVQQSTVQGGPSSKTLNERVIKDDVDKAWKMVDRAKRVQLTHQRISSNRQGVDRPSCSRGARKTSVEHSNFPELKDQHSKELDLRNTKKEKQCDHSRLFQNIKNCSTLKLEDKKKSRVRCEEMIHRVRDHTTHSEGYCESPLSRKVPTNIQGGTPCREEKRNACQVTSADLASSRGKFVSDLSSCKDLDLANEEKRLASSREDGSTGKTSDAKTEIQSLVKLNLKLLTRDKKLGFDTFKVVARQATHTILAACSSEQQKFPNMLFGGCGVFGYFRAQPQQLHRFRTHGPVHMSIRIGKEVGRGNKAEADTHTHSPIIPSHPSSIIIHPHTYIIHHPSPQISVRQTLPIFRDFLAAATVMTANGGSCLKTHDFLQPLERLETKGSAKEEATDEISWVVEKAGPSVEHLLPGGIGTYSINHISYVNNNNNNNNQRLPKAETSLFVRQTTSTDRNDENSNCSSYTTSSGFTLWEDSSGKRGKTGKENNSGDRPSTGECAATKLGQWTSTERTSQSFCTNRHDSFSSRSSSQTTGQKNQSFMEMMKSARDSAQDEVLENEETFFLKKEPSNNQRELRVKVDGKSTDQKPNTPRSKHSATEQRRRSKINDRHVFQMLRELIPHSDQKRDKASFLLEVIEYIHFLQEKVHKYEGSFQGWSNEQEKLMPWQRNNDKPAENFQHRGTDNGSPSPALLFSSKNEEKNISISPTIPGSTQNVESGLSTATTSKTMDHQAGIMNKAFPIPISSQLNFFPPANMGGPGGVVSQLAHIPASDAENKYQSSVECQTMAATSEKLKEKELAIEGGAISISSVYSKGLLHTLTHALQSSGVDLSQASISVQIELGKQANMRPTVPVSVCGAKDGEVPSNNQKMMRSRVASSGKSDQAIKKLKICRN</sequence>
<feature type="compositionally biased region" description="Polar residues" evidence="9">
    <location>
        <begin position="1160"/>
        <end position="1177"/>
    </location>
</feature>
<organism evidence="13 14">
    <name type="scientific">Vigna unguiculata</name>
    <name type="common">Cowpea</name>
    <dbReference type="NCBI Taxonomy" id="3917"/>
    <lineage>
        <taxon>Eukaryota</taxon>
        <taxon>Viridiplantae</taxon>
        <taxon>Streptophyta</taxon>
        <taxon>Embryophyta</taxon>
        <taxon>Tracheophyta</taxon>
        <taxon>Spermatophyta</taxon>
        <taxon>Magnoliopsida</taxon>
        <taxon>eudicotyledons</taxon>
        <taxon>Gunneridae</taxon>
        <taxon>Pentapetalae</taxon>
        <taxon>rosids</taxon>
        <taxon>fabids</taxon>
        <taxon>Fabales</taxon>
        <taxon>Fabaceae</taxon>
        <taxon>Papilionoideae</taxon>
        <taxon>50 kb inversion clade</taxon>
        <taxon>NPAAA clade</taxon>
        <taxon>indigoferoid/millettioid clade</taxon>
        <taxon>Phaseoleae</taxon>
        <taxon>Vigna</taxon>
    </lineage>
</organism>
<dbReference type="PANTHER" id="PTHR46412">
    <property type="entry name" value="BES1-INTERACTING MYC-LIKE PROTEIN"/>
    <property type="match status" value="1"/>
</dbReference>
<dbReference type="SUPFAM" id="SSF57903">
    <property type="entry name" value="FYVE/PHD zinc finger"/>
    <property type="match status" value="1"/>
</dbReference>
<dbReference type="InterPro" id="IPR058746">
    <property type="entry name" value="Znf_RING-type_Topors"/>
</dbReference>
<dbReference type="Gene3D" id="4.10.280.10">
    <property type="entry name" value="Helix-loop-helix DNA-binding domain"/>
    <property type="match status" value="1"/>
</dbReference>
<feature type="compositionally biased region" description="Polar residues" evidence="9">
    <location>
        <begin position="211"/>
        <end position="221"/>
    </location>
</feature>
<evidence type="ECO:0000256" key="6">
    <source>
        <dbReference type="ARBA" id="ARBA00023163"/>
    </source>
</evidence>
<evidence type="ECO:0000256" key="3">
    <source>
        <dbReference type="ARBA" id="ARBA00022771"/>
    </source>
</evidence>
<dbReference type="InterPro" id="IPR044295">
    <property type="entry name" value="BIM1/2/3"/>
</dbReference>
<feature type="compositionally biased region" description="Polar residues" evidence="9">
    <location>
        <begin position="800"/>
        <end position="814"/>
    </location>
</feature>